<dbReference type="Proteomes" id="UP000593561">
    <property type="component" value="Unassembled WGS sequence"/>
</dbReference>
<gene>
    <name evidence="1" type="ORF">Godav_012075</name>
</gene>
<organism evidence="1 2">
    <name type="scientific">Gossypium davidsonii</name>
    <name type="common">Davidson's cotton</name>
    <name type="synonym">Gossypium klotzschianum subsp. davidsonii</name>
    <dbReference type="NCBI Taxonomy" id="34287"/>
    <lineage>
        <taxon>Eukaryota</taxon>
        <taxon>Viridiplantae</taxon>
        <taxon>Streptophyta</taxon>
        <taxon>Embryophyta</taxon>
        <taxon>Tracheophyta</taxon>
        <taxon>Spermatophyta</taxon>
        <taxon>Magnoliopsida</taxon>
        <taxon>eudicotyledons</taxon>
        <taxon>Gunneridae</taxon>
        <taxon>Pentapetalae</taxon>
        <taxon>rosids</taxon>
        <taxon>malvids</taxon>
        <taxon>Malvales</taxon>
        <taxon>Malvaceae</taxon>
        <taxon>Malvoideae</taxon>
        <taxon>Gossypium</taxon>
    </lineage>
</organism>
<dbReference type="AlphaFoldDB" id="A0A7J8RDB9"/>
<name>A0A7J8RDB9_GOSDV</name>
<sequence length="28" mass="3141">MVTGLVDIFQVEAKAMLKGLKLACEREF</sequence>
<comment type="caution">
    <text evidence="1">The sequence shown here is derived from an EMBL/GenBank/DDBJ whole genome shotgun (WGS) entry which is preliminary data.</text>
</comment>
<evidence type="ECO:0000313" key="1">
    <source>
        <dbReference type="EMBL" id="MBA0611382.1"/>
    </source>
</evidence>
<evidence type="ECO:0000313" key="2">
    <source>
        <dbReference type="Proteomes" id="UP000593561"/>
    </source>
</evidence>
<proteinExistence type="predicted"/>
<keyword evidence="2" id="KW-1185">Reference proteome</keyword>
<reference evidence="1 2" key="1">
    <citation type="journal article" date="2019" name="Genome Biol. Evol.">
        <title>Insights into the evolution of the New World diploid cottons (Gossypium, subgenus Houzingenia) based on genome sequencing.</title>
        <authorList>
            <person name="Grover C.E."/>
            <person name="Arick M.A. 2nd"/>
            <person name="Thrash A."/>
            <person name="Conover J.L."/>
            <person name="Sanders W.S."/>
            <person name="Peterson D.G."/>
            <person name="Frelichowski J.E."/>
            <person name="Scheffler J.A."/>
            <person name="Scheffler B.E."/>
            <person name="Wendel J.F."/>
        </authorList>
    </citation>
    <scope>NUCLEOTIDE SEQUENCE [LARGE SCALE GENOMIC DNA]</scope>
    <source>
        <strain evidence="1">27</strain>
        <tissue evidence="1">Leaf</tissue>
    </source>
</reference>
<accession>A0A7J8RDB9</accession>
<protein>
    <submittedName>
        <fullName evidence="1">Uncharacterized protein</fullName>
    </submittedName>
</protein>
<dbReference type="EMBL" id="JABFAC010000004">
    <property type="protein sequence ID" value="MBA0611382.1"/>
    <property type="molecule type" value="Genomic_DNA"/>
</dbReference>